<comment type="caution">
    <text evidence="1">The sequence shown here is derived from an EMBL/GenBank/DDBJ whole genome shotgun (WGS) entry which is preliminary data.</text>
</comment>
<name>F0F5K0_9BACT</name>
<evidence type="ECO:0000313" key="1">
    <source>
        <dbReference type="EMBL" id="EGC20619.1"/>
    </source>
</evidence>
<dbReference type="AlphaFoldDB" id="F0F5K0"/>
<dbReference type="HOGENOM" id="CLU_2495285_0_0_10"/>
<organism evidence="1 2">
    <name type="scientific">Prevotella multiformis DSM 16608</name>
    <dbReference type="NCBI Taxonomy" id="888743"/>
    <lineage>
        <taxon>Bacteria</taxon>
        <taxon>Pseudomonadati</taxon>
        <taxon>Bacteroidota</taxon>
        <taxon>Bacteroidia</taxon>
        <taxon>Bacteroidales</taxon>
        <taxon>Prevotellaceae</taxon>
        <taxon>Prevotella</taxon>
    </lineage>
</organism>
<dbReference type="Proteomes" id="UP000005697">
    <property type="component" value="Unassembled WGS sequence"/>
</dbReference>
<dbReference type="EMBL" id="AEWX01000013">
    <property type="protein sequence ID" value="EGC20619.1"/>
    <property type="molecule type" value="Genomic_DNA"/>
</dbReference>
<sequence length="86" mass="9195">MTAIDGTAGDGRQHDWCQASVLRQRTRCSVDITVPKGGKEGNLAGNGGGDRPHQTGLLIWRPQNKTQIQPCLFIVSALLSCSGAMF</sequence>
<evidence type="ECO:0000313" key="2">
    <source>
        <dbReference type="Proteomes" id="UP000005697"/>
    </source>
</evidence>
<keyword evidence="2" id="KW-1185">Reference proteome</keyword>
<gene>
    <name evidence="1" type="ORF">HMPREF9141_0866</name>
</gene>
<proteinExistence type="predicted"/>
<reference evidence="1 2" key="1">
    <citation type="submission" date="2011-01" db="EMBL/GenBank/DDBJ databases">
        <authorList>
            <person name="Muzny D."/>
            <person name="Qin X."/>
            <person name="Deng J."/>
            <person name="Jiang H."/>
            <person name="Liu Y."/>
            <person name="Qu J."/>
            <person name="Song X.-Z."/>
            <person name="Zhang L."/>
            <person name="Thornton R."/>
            <person name="Coyle M."/>
            <person name="Francisco L."/>
            <person name="Jackson L."/>
            <person name="Javaid M."/>
            <person name="Korchina V."/>
            <person name="Kovar C."/>
            <person name="Mata R."/>
            <person name="Mathew T."/>
            <person name="Ngo R."/>
            <person name="Nguyen L."/>
            <person name="Nguyen N."/>
            <person name="Okwuonu G."/>
            <person name="Ongeri F."/>
            <person name="Pham C."/>
            <person name="Simmons D."/>
            <person name="Wilczek-Boney K."/>
            <person name="Hale W."/>
            <person name="Jakkamsetti A."/>
            <person name="Pham P."/>
            <person name="Ruth R."/>
            <person name="San Lucas F."/>
            <person name="Warren J."/>
            <person name="Zhang J."/>
            <person name="Zhao Z."/>
            <person name="Zhou C."/>
            <person name="Zhu D."/>
            <person name="Lee S."/>
            <person name="Bess C."/>
            <person name="Blankenburg K."/>
            <person name="Forbes L."/>
            <person name="Fu Q."/>
            <person name="Gubbala S."/>
            <person name="Hirani K."/>
            <person name="Jayaseelan J.C."/>
            <person name="Lara F."/>
            <person name="Munidasa M."/>
            <person name="Palculict T."/>
            <person name="Patil S."/>
            <person name="Pu L.-L."/>
            <person name="Saada N."/>
            <person name="Tang L."/>
            <person name="Weissenberger G."/>
            <person name="Zhu Y."/>
            <person name="Hemphill L."/>
            <person name="Shang Y."/>
            <person name="Youmans B."/>
            <person name="Ayvaz T."/>
            <person name="Ross M."/>
            <person name="Santibanez J."/>
            <person name="Aqrawi P."/>
            <person name="Gross S."/>
            <person name="Joshi V."/>
            <person name="Fowler G."/>
            <person name="Nazareth L."/>
            <person name="Reid J."/>
            <person name="Worley K."/>
            <person name="Petrosino J."/>
            <person name="Highlander S."/>
            <person name="Gibbs R."/>
        </authorList>
    </citation>
    <scope>NUCLEOTIDE SEQUENCE [LARGE SCALE GENOMIC DNA]</scope>
    <source>
        <strain evidence="1 2">DSM 16608</strain>
    </source>
</reference>
<protein>
    <submittedName>
        <fullName evidence="1">Uncharacterized protein</fullName>
    </submittedName>
</protein>
<accession>F0F5K0</accession>